<evidence type="ECO:0000313" key="1">
    <source>
        <dbReference type="EMBL" id="KAJ8625875.1"/>
    </source>
</evidence>
<reference evidence="1 2" key="1">
    <citation type="journal article" date="2022" name="Hortic Res">
        <title>A haplotype resolved chromosomal level avocado genome allows analysis of novel avocado genes.</title>
        <authorList>
            <person name="Nath O."/>
            <person name="Fletcher S.J."/>
            <person name="Hayward A."/>
            <person name="Shaw L.M."/>
            <person name="Masouleh A.K."/>
            <person name="Furtado A."/>
            <person name="Henry R.J."/>
            <person name="Mitter N."/>
        </authorList>
    </citation>
    <scope>NUCLEOTIDE SEQUENCE [LARGE SCALE GENOMIC DNA]</scope>
    <source>
        <strain evidence="2">cv. Hass</strain>
    </source>
</reference>
<dbReference type="EMBL" id="CM056814">
    <property type="protein sequence ID" value="KAJ8625875.1"/>
    <property type="molecule type" value="Genomic_DNA"/>
</dbReference>
<gene>
    <name evidence="1" type="ORF">MRB53_019182</name>
</gene>
<organism evidence="1 2">
    <name type="scientific">Persea americana</name>
    <name type="common">Avocado</name>
    <dbReference type="NCBI Taxonomy" id="3435"/>
    <lineage>
        <taxon>Eukaryota</taxon>
        <taxon>Viridiplantae</taxon>
        <taxon>Streptophyta</taxon>
        <taxon>Embryophyta</taxon>
        <taxon>Tracheophyta</taxon>
        <taxon>Spermatophyta</taxon>
        <taxon>Magnoliopsida</taxon>
        <taxon>Magnoliidae</taxon>
        <taxon>Laurales</taxon>
        <taxon>Lauraceae</taxon>
        <taxon>Persea</taxon>
    </lineage>
</organism>
<comment type="caution">
    <text evidence="1">The sequence shown here is derived from an EMBL/GenBank/DDBJ whole genome shotgun (WGS) entry which is preliminary data.</text>
</comment>
<name>A0ACC2KXG5_PERAE</name>
<sequence length="137" mass="15418">MKRPTKTRTAKTKIADTRKTTRIVLQALSDSKYGFGWVWAWVRVRVFVAYNVLNHFVGGEELDREVVLTDAGVGSREWVFPEAKGEHPDRRLVVDSGVGVEDVPATVANERVIGQQGEIVDLDEWGAHDAERDDQSR</sequence>
<keyword evidence="2" id="KW-1185">Reference proteome</keyword>
<evidence type="ECO:0000313" key="2">
    <source>
        <dbReference type="Proteomes" id="UP001234297"/>
    </source>
</evidence>
<accession>A0ACC2KXG5</accession>
<protein>
    <submittedName>
        <fullName evidence="1">Uncharacterized protein</fullName>
    </submittedName>
</protein>
<proteinExistence type="predicted"/>
<dbReference type="Proteomes" id="UP001234297">
    <property type="component" value="Chromosome 6"/>
</dbReference>